<protein>
    <recommendedName>
        <fullName evidence="3">SPOR domain-containing protein</fullName>
    </recommendedName>
</protein>
<evidence type="ECO:0008006" key="3">
    <source>
        <dbReference type="Google" id="ProtNLM"/>
    </source>
</evidence>
<dbReference type="EMBL" id="BAAALS010000025">
    <property type="protein sequence ID" value="GAA1768511.1"/>
    <property type="molecule type" value="Genomic_DNA"/>
</dbReference>
<gene>
    <name evidence="1" type="ORF">GCM10009681_44720</name>
</gene>
<comment type="caution">
    <text evidence="1">The sequence shown here is derived from an EMBL/GenBank/DDBJ whole genome shotgun (WGS) entry which is preliminary data.</text>
</comment>
<organism evidence="1 2">
    <name type="scientific">Luedemannella helvata</name>
    <dbReference type="NCBI Taxonomy" id="349315"/>
    <lineage>
        <taxon>Bacteria</taxon>
        <taxon>Bacillati</taxon>
        <taxon>Actinomycetota</taxon>
        <taxon>Actinomycetes</taxon>
        <taxon>Micromonosporales</taxon>
        <taxon>Micromonosporaceae</taxon>
        <taxon>Luedemannella</taxon>
    </lineage>
</organism>
<proteinExistence type="predicted"/>
<name>A0ABN2KX31_9ACTN</name>
<keyword evidence="2" id="KW-1185">Reference proteome</keyword>
<evidence type="ECO:0000313" key="1">
    <source>
        <dbReference type="EMBL" id="GAA1768511.1"/>
    </source>
</evidence>
<reference evidence="1 2" key="1">
    <citation type="journal article" date="2019" name="Int. J. Syst. Evol. Microbiol.">
        <title>The Global Catalogue of Microorganisms (GCM) 10K type strain sequencing project: providing services to taxonomists for standard genome sequencing and annotation.</title>
        <authorList>
            <consortium name="The Broad Institute Genomics Platform"/>
            <consortium name="The Broad Institute Genome Sequencing Center for Infectious Disease"/>
            <person name="Wu L."/>
            <person name="Ma J."/>
        </authorList>
    </citation>
    <scope>NUCLEOTIDE SEQUENCE [LARGE SCALE GENOMIC DNA]</scope>
    <source>
        <strain evidence="1 2">JCM 13249</strain>
    </source>
</reference>
<sequence length="71" mass="8126">MHSDDMRSGVGARYYWCLFHNRVETDDNVCPGHRRLGPYPTASEAQAALTKVAERNAEWDAEDARWEGEQT</sequence>
<dbReference type="Proteomes" id="UP001500655">
    <property type="component" value="Unassembled WGS sequence"/>
</dbReference>
<accession>A0ABN2KX31</accession>
<evidence type="ECO:0000313" key="2">
    <source>
        <dbReference type="Proteomes" id="UP001500655"/>
    </source>
</evidence>